<dbReference type="STRING" id="454130.A0A0U5C4H8"/>
<evidence type="ECO:0000313" key="15">
    <source>
        <dbReference type="Proteomes" id="UP000054771"/>
    </source>
</evidence>
<evidence type="ECO:0000256" key="3">
    <source>
        <dbReference type="ARBA" id="ARBA00011003"/>
    </source>
</evidence>
<keyword evidence="15" id="KW-1185">Reference proteome</keyword>
<feature type="compositionally biased region" description="Low complexity" evidence="12">
    <location>
        <begin position="648"/>
        <end position="672"/>
    </location>
</feature>
<protein>
    <recommendedName>
        <fullName evidence="5">Polynucleotide 5'-hydroxyl-kinase GRC3</fullName>
    </recommendedName>
    <alternativeName>
        <fullName evidence="4">Polynucleotide 5'-hydroxyl-kinase grc3</fullName>
    </alternativeName>
</protein>
<evidence type="ECO:0000256" key="9">
    <source>
        <dbReference type="ARBA" id="ARBA00022777"/>
    </source>
</evidence>
<feature type="region of interest" description="Disordered" evidence="12">
    <location>
        <begin position="765"/>
        <end position="796"/>
    </location>
</feature>
<keyword evidence="8" id="KW-0547">Nucleotide-binding</keyword>
<dbReference type="GO" id="GO:0005524">
    <property type="term" value="F:ATP binding"/>
    <property type="evidence" value="ECO:0007669"/>
    <property type="project" value="UniProtKB-KW"/>
</dbReference>
<dbReference type="OMA" id="PEFAPMG"/>
<comment type="similarity">
    <text evidence="3">Belongs to the Clp1 family. NOL9/GRC3 subfamily.</text>
</comment>
<dbReference type="FunFam" id="3.40.50.300:FF:001156">
    <property type="entry name" value="Polynucleotide 5-hydroxyl-kinase grc3"/>
    <property type="match status" value="1"/>
</dbReference>
<keyword evidence="9" id="KW-0418">Kinase</keyword>
<feature type="compositionally biased region" description="Low complexity" evidence="12">
    <location>
        <begin position="685"/>
        <end position="697"/>
    </location>
</feature>
<dbReference type="InterPro" id="IPR027417">
    <property type="entry name" value="P-loop_NTPase"/>
</dbReference>
<organism evidence="14 15">
    <name type="scientific">Aspergillus calidoustus</name>
    <dbReference type="NCBI Taxonomy" id="454130"/>
    <lineage>
        <taxon>Eukaryota</taxon>
        <taxon>Fungi</taxon>
        <taxon>Dikarya</taxon>
        <taxon>Ascomycota</taxon>
        <taxon>Pezizomycotina</taxon>
        <taxon>Eurotiomycetes</taxon>
        <taxon>Eurotiomycetidae</taxon>
        <taxon>Eurotiales</taxon>
        <taxon>Aspergillaceae</taxon>
        <taxon>Aspergillus</taxon>
        <taxon>Aspergillus subgen. Nidulantes</taxon>
    </lineage>
</organism>
<dbReference type="InterPro" id="IPR032319">
    <property type="entry name" value="CLP1_P"/>
</dbReference>
<evidence type="ECO:0000256" key="1">
    <source>
        <dbReference type="ARBA" id="ARBA00003798"/>
    </source>
</evidence>
<dbReference type="GO" id="GO:0000448">
    <property type="term" value="P:cleavage in ITS2 between 5.8S rRNA and LSU-rRNA of tricistronic rRNA transcript (SSU-rRNA, 5.8S rRNA, LSU-rRNA)"/>
    <property type="evidence" value="ECO:0007669"/>
    <property type="project" value="TreeGrafter"/>
</dbReference>
<keyword evidence="7" id="KW-0808">Transferase</keyword>
<dbReference type="GO" id="GO:0051731">
    <property type="term" value="F:polynucleotide 5'-hydroxyl-kinase activity"/>
    <property type="evidence" value="ECO:0007669"/>
    <property type="project" value="InterPro"/>
</dbReference>
<evidence type="ECO:0000256" key="11">
    <source>
        <dbReference type="ARBA" id="ARBA00023242"/>
    </source>
</evidence>
<name>A0A0U5C4H8_ASPCI</name>
<feature type="compositionally biased region" description="Low complexity" evidence="12">
    <location>
        <begin position="35"/>
        <end position="44"/>
    </location>
</feature>
<feature type="region of interest" description="Disordered" evidence="12">
    <location>
        <begin position="1"/>
        <end position="142"/>
    </location>
</feature>
<evidence type="ECO:0000256" key="7">
    <source>
        <dbReference type="ARBA" id="ARBA00022679"/>
    </source>
</evidence>
<dbReference type="AlphaFoldDB" id="A0A0U5C4H8"/>
<accession>A0A0U5C4H8</accession>
<evidence type="ECO:0000256" key="10">
    <source>
        <dbReference type="ARBA" id="ARBA00022840"/>
    </source>
</evidence>
<proteinExistence type="inferred from homology"/>
<sequence length="845" mass="93193">MNFERNSSQPITLQKPPESIPGFSMMKRKAEKQQAAAPVSAFAARKARMQQTQTVIVTEKAAHAESTTEPPSKRPRRSLEETQPQPRQDAQKQVAKRGTVKAPKVTQTTVRNGTRTVRTRKIEDVVADGSGNQSLSEESEEDVLEENAAVMAAPETEDGYESPVDTPALAMEFPLSKTRLNKSNIVYSDEHTLCVRIREKMSMVIIGHYDLWVKRGVVSLMGAKLHPSPRVYRVYAPSTHSLPVIKCVSGVDGAAEVEFRSCHSGIYRLRDLSHLYQRIWNGANTPADKLSLKHVEQSTTRTFSVLHTSADDPLKRHLRPLHLEKQWSAAIKTLSQRAGRLQVLVCGPKSSGKSTFSRYLLNHLLSPAPQTESNYYNTDGVAFLDLDPGQPEFSPMGQVYLAHLRSPVFGPPFTHPSLNNNRDGAIIRAHHIGATSPKEDPDHYVLAATNLMEHYRALLATYPQCPLIINYPGWIFGLGLEVATYLVRSLGLSDVVYMSDKGPMEVVEPLRQAAGTARTPLTILPSQPTEFVSRSSAQLRAMQMQSYFHMSQPKELNQPVWLEKPVFKTRPFHVRYKGPNQGIHGIMVLGSQIGPDLLADSLEGSVLGVVAVESPNALPTPPDNQPSTEEKELTGRNEDVDIEMTSNPDDSTQPISTSTSPIPTLTSQTTPTKENLPYLLPPPGTGTSTPLHPSSSTSLGLALIHSINPTNNTIALSTPIPPSRLRQSLEQGHALVLVRGMVDNPNWAVSEGYVSAKAAERRARRALKSGSAGDGDDEGREDRAGQEAALARAKERVRRAKNAPFLTVVEDHGRRRQDEVERERRGGLWKLRKKAVVEEESEVGY</sequence>
<feature type="compositionally biased region" description="Basic and acidic residues" evidence="12">
    <location>
        <begin position="628"/>
        <end position="639"/>
    </location>
</feature>
<dbReference type="Proteomes" id="UP000054771">
    <property type="component" value="Unassembled WGS sequence"/>
</dbReference>
<evidence type="ECO:0000256" key="4">
    <source>
        <dbReference type="ARBA" id="ARBA00018706"/>
    </source>
</evidence>
<keyword evidence="6" id="KW-0698">rRNA processing</keyword>
<keyword evidence="10" id="KW-0067">ATP-binding</keyword>
<comment type="subcellular location">
    <subcellularLocation>
        <location evidence="2">Nucleus</location>
        <location evidence="2">Nucleolus</location>
    </subcellularLocation>
</comment>
<dbReference type="Gene3D" id="3.40.50.300">
    <property type="entry name" value="P-loop containing nucleotide triphosphate hydrolases"/>
    <property type="match status" value="1"/>
</dbReference>
<evidence type="ECO:0000256" key="5">
    <source>
        <dbReference type="ARBA" id="ARBA00019824"/>
    </source>
</evidence>
<dbReference type="PANTHER" id="PTHR12755">
    <property type="entry name" value="CLEAVAGE/POLYADENYLATION FACTOR IA SUBUNIT CLP1P"/>
    <property type="match status" value="1"/>
</dbReference>
<dbReference type="InterPro" id="IPR045116">
    <property type="entry name" value="Clp1/Grc3"/>
</dbReference>
<feature type="compositionally biased region" description="Low complexity" evidence="12">
    <location>
        <begin position="105"/>
        <end position="116"/>
    </location>
</feature>
<feature type="compositionally biased region" description="Polar residues" evidence="12">
    <location>
        <begin position="1"/>
        <end position="12"/>
    </location>
</feature>
<evidence type="ECO:0000313" key="14">
    <source>
        <dbReference type="EMBL" id="CEL02860.1"/>
    </source>
</evidence>
<feature type="region of interest" description="Disordered" evidence="12">
    <location>
        <begin position="614"/>
        <end position="697"/>
    </location>
</feature>
<dbReference type="OrthoDB" id="4054781at2759"/>
<feature type="domain" description="Clp1 P-loop" evidence="13">
    <location>
        <begin position="347"/>
        <end position="549"/>
    </location>
</feature>
<evidence type="ECO:0000259" key="13">
    <source>
        <dbReference type="Pfam" id="PF16575"/>
    </source>
</evidence>
<dbReference type="EMBL" id="CDMC01000003">
    <property type="protein sequence ID" value="CEL02860.1"/>
    <property type="molecule type" value="Genomic_DNA"/>
</dbReference>
<evidence type="ECO:0000256" key="6">
    <source>
        <dbReference type="ARBA" id="ARBA00022552"/>
    </source>
</evidence>
<dbReference type="Pfam" id="PF16575">
    <property type="entry name" value="CLP1_P"/>
    <property type="match status" value="1"/>
</dbReference>
<dbReference type="GO" id="GO:0005730">
    <property type="term" value="C:nucleolus"/>
    <property type="evidence" value="ECO:0007669"/>
    <property type="project" value="UniProtKB-SubCell"/>
</dbReference>
<evidence type="ECO:0000256" key="8">
    <source>
        <dbReference type="ARBA" id="ARBA00022741"/>
    </source>
</evidence>
<keyword evidence="11" id="KW-0539">Nucleus</keyword>
<gene>
    <name evidence="14" type="ORF">ASPCAL04023</name>
</gene>
<reference evidence="15" key="1">
    <citation type="journal article" date="2016" name="Genome Announc.">
        <title>Draft genome sequences of fungus Aspergillus calidoustus.</title>
        <authorList>
            <person name="Horn F."/>
            <person name="Linde J."/>
            <person name="Mattern D.J."/>
            <person name="Walther G."/>
            <person name="Guthke R."/>
            <person name="Scherlach K."/>
            <person name="Martin K."/>
            <person name="Brakhage A.A."/>
            <person name="Petzke L."/>
            <person name="Valiante V."/>
        </authorList>
    </citation>
    <scope>NUCLEOTIDE SEQUENCE [LARGE SCALE GENOMIC DNA]</scope>
    <source>
        <strain evidence="15">SF006504</strain>
    </source>
</reference>
<evidence type="ECO:0000256" key="2">
    <source>
        <dbReference type="ARBA" id="ARBA00004604"/>
    </source>
</evidence>
<evidence type="ECO:0000256" key="12">
    <source>
        <dbReference type="SAM" id="MobiDB-lite"/>
    </source>
</evidence>
<comment type="function">
    <text evidence="1">Polynucleotide 5'-kinase involved in rRNA processing.</text>
</comment>
<dbReference type="PANTHER" id="PTHR12755:SF3">
    <property type="entry name" value="POLYNUCLEOTIDE 5'-HYDROXYL-KINASE NOL9"/>
    <property type="match status" value="1"/>
</dbReference>